<gene>
    <name evidence="1" type="ORF">LCGC14_0358920</name>
</gene>
<comment type="caution">
    <text evidence="1">The sequence shown here is derived from an EMBL/GenBank/DDBJ whole genome shotgun (WGS) entry which is preliminary data.</text>
</comment>
<organism evidence="1">
    <name type="scientific">marine sediment metagenome</name>
    <dbReference type="NCBI Taxonomy" id="412755"/>
    <lineage>
        <taxon>unclassified sequences</taxon>
        <taxon>metagenomes</taxon>
        <taxon>ecological metagenomes</taxon>
    </lineage>
</organism>
<dbReference type="AlphaFoldDB" id="A0A0F9TRN6"/>
<name>A0A0F9TRN6_9ZZZZ</name>
<proteinExistence type="predicted"/>
<evidence type="ECO:0000313" key="1">
    <source>
        <dbReference type="EMBL" id="KKN77617.1"/>
    </source>
</evidence>
<reference evidence="1" key="1">
    <citation type="journal article" date="2015" name="Nature">
        <title>Complex archaea that bridge the gap between prokaryotes and eukaryotes.</title>
        <authorList>
            <person name="Spang A."/>
            <person name="Saw J.H."/>
            <person name="Jorgensen S.L."/>
            <person name="Zaremba-Niedzwiedzka K."/>
            <person name="Martijn J."/>
            <person name="Lind A.E."/>
            <person name="van Eijk R."/>
            <person name="Schleper C."/>
            <person name="Guy L."/>
            <person name="Ettema T.J."/>
        </authorList>
    </citation>
    <scope>NUCLEOTIDE SEQUENCE</scope>
</reference>
<sequence length="103" mass="11530">MQAAWVDLYDVKVGDTVKILRGVKDNEMGSLIIATVGSAKAGSVGEEQKVVVIRDCWIRLQNYDWPFFCLEKIKSKPHTIAFDGQEPVEISDKSYKALKDALN</sequence>
<dbReference type="EMBL" id="LAZR01000276">
    <property type="protein sequence ID" value="KKN77617.1"/>
    <property type="molecule type" value="Genomic_DNA"/>
</dbReference>
<accession>A0A0F9TRN6</accession>
<protein>
    <submittedName>
        <fullName evidence="1">Uncharacterized protein</fullName>
    </submittedName>
</protein>